<protein>
    <recommendedName>
        <fullName evidence="2 5">peptidylprolyl isomerase</fullName>
        <ecNumber evidence="2 5">5.2.1.8</ecNumber>
    </recommendedName>
</protein>
<dbReference type="InterPro" id="IPR006311">
    <property type="entry name" value="TAT_signal"/>
</dbReference>
<evidence type="ECO:0000256" key="2">
    <source>
        <dbReference type="ARBA" id="ARBA00013194"/>
    </source>
</evidence>
<keyword evidence="8" id="KW-1185">Reference proteome</keyword>
<comment type="caution">
    <text evidence="7">The sequence shown here is derived from an EMBL/GenBank/DDBJ whole genome shotgun (WGS) entry which is preliminary data.</text>
</comment>
<evidence type="ECO:0000259" key="6">
    <source>
        <dbReference type="PROSITE" id="PS50059"/>
    </source>
</evidence>
<dbReference type="PROSITE" id="PS50059">
    <property type="entry name" value="FKBP_PPIASE"/>
    <property type="match status" value="1"/>
</dbReference>
<reference evidence="7 8" key="1">
    <citation type="journal article" date="2017" name="Mol. Biol. Evol.">
        <title>The 4-celled Tetrabaena socialis nuclear genome reveals the essential components for genetic control of cell number at the origin of multicellularity in the volvocine lineage.</title>
        <authorList>
            <person name="Featherston J."/>
            <person name="Arakaki Y."/>
            <person name="Hanschen E.R."/>
            <person name="Ferris P.J."/>
            <person name="Michod R.E."/>
            <person name="Olson B.J.S.C."/>
            <person name="Nozaki H."/>
            <person name="Durand P.M."/>
        </authorList>
    </citation>
    <scope>NUCLEOTIDE SEQUENCE [LARGE SCALE GENOMIC DNA]</scope>
    <source>
        <strain evidence="7 8">NIES-571</strain>
    </source>
</reference>
<dbReference type="AlphaFoldDB" id="A0A2J8AJP5"/>
<evidence type="ECO:0000256" key="4">
    <source>
        <dbReference type="ARBA" id="ARBA00023235"/>
    </source>
</evidence>
<sequence length="213" mass="22244">MLSRKAFGTTRPAAAAAGSRASRVRICCRAQAQQECGSSPRRQLLQQSAALAAAVAILAGSQPAVLAASLQVEESKLLCNAECTAKLESTEAVSLPSGLKFKDIITGTGPSPPVGFQVVANYVAMTPTLRVFESSLDKGKPYDIRVGAGQIMRGLDEGLLTMKPGGLRRLYIPGDLAFPKGLKAAPGRPAVPPASPVVFDVQLLYIPGLEADE</sequence>
<dbReference type="InterPro" id="IPR001179">
    <property type="entry name" value="PPIase_FKBP_dom"/>
</dbReference>
<dbReference type="PANTHER" id="PTHR43811:SF17">
    <property type="entry name" value="PEPTIDYL-PROLYL CIS-TRANS ISOMERASE FKBP16-3, CHLOROPLASTIC"/>
    <property type="match status" value="1"/>
</dbReference>
<proteinExistence type="predicted"/>
<dbReference type="PANTHER" id="PTHR43811">
    <property type="entry name" value="FKBP-TYPE PEPTIDYL-PROLYL CIS-TRANS ISOMERASE FKPA"/>
    <property type="match status" value="1"/>
</dbReference>
<dbReference type="OrthoDB" id="77911at2759"/>
<keyword evidence="3 5" id="KW-0697">Rotamase</keyword>
<dbReference type="EMBL" id="PGGS01000004">
    <property type="protein sequence ID" value="PNH12723.1"/>
    <property type="molecule type" value="Genomic_DNA"/>
</dbReference>
<evidence type="ECO:0000313" key="7">
    <source>
        <dbReference type="EMBL" id="PNH12723.1"/>
    </source>
</evidence>
<dbReference type="Proteomes" id="UP000236333">
    <property type="component" value="Unassembled WGS sequence"/>
</dbReference>
<evidence type="ECO:0000256" key="1">
    <source>
        <dbReference type="ARBA" id="ARBA00000971"/>
    </source>
</evidence>
<name>A0A2J8AJP5_9CHLO</name>
<keyword evidence="4 5" id="KW-0413">Isomerase</keyword>
<comment type="catalytic activity">
    <reaction evidence="1 5">
        <text>[protein]-peptidylproline (omega=180) = [protein]-peptidylproline (omega=0)</text>
        <dbReference type="Rhea" id="RHEA:16237"/>
        <dbReference type="Rhea" id="RHEA-COMP:10747"/>
        <dbReference type="Rhea" id="RHEA-COMP:10748"/>
        <dbReference type="ChEBI" id="CHEBI:83833"/>
        <dbReference type="ChEBI" id="CHEBI:83834"/>
        <dbReference type="EC" id="5.2.1.8"/>
    </reaction>
</comment>
<organism evidence="7 8">
    <name type="scientific">Tetrabaena socialis</name>
    <dbReference type="NCBI Taxonomy" id="47790"/>
    <lineage>
        <taxon>Eukaryota</taxon>
        <taxon>Viridiplantae</taxon>
        <taxon>Chlorophyta</taxon>
        <taxon>core chlorophytes</taxon>
        <taxon>Chlorophyceae</taxon>
        <taxon>CS clade</taxon>
        <taxon>Chlamydomonadales</taxon>
        <taxon>Tetrabaenaceae</taxon>
        <taxon>Tetrabaena</taxon>
    </lineage>
</organism>
<dbReference type="InterPro" id="IPR046357">
    <property type="entry name" value="PPIase_dom_sf"/>
</dbReference>
<dbReference type="Pfam" id="PF00254">
    <property type="entry name" value="FKBP_C"/>
    <property type="match status" value="1"/>
</dbReference>
<dbReference type="PROSITE" id="PS51318">
    <property type="entry name" value="TAT"/>
    <property type="match status" value="1"/>
</dbReference>
<dbReference type="EC" id="5.2.1.8" evidence="2 5"/>
<evidence type="ECO:0000313" key="8">
    <source>
        <dbReference type="Proteomes" id="UP000236333"/>
    </source>
</evidence>
<dbReference type="GO" id="GO:0003755">
    <property type="term" value="F:peptidyl-prolyl cis-trans isomerase activity"/>
    <property type="evidence" value="ECO:0007669"/>
    <property type="project" value="UniProtKB-KW"/>
</dbReference>
<feature type="domain" description="PPIase FKBP-type" evidence="6">
    <location>
        <begin position="115"/>
        <end position="207"/>
    </location>
</feature>
<dbReference type="Gene3D" id="3.10.50.40">
    <property type="match status" value="1"/>
</dbReference>
<evidence type="ECO:0000256" key="5">
    <source>
        <dbReference type="PROSITE-ProRule" id="PRU00277"/>
    </source>
</evidence>
<dbReference type="SUPFAM" id="SSF54534">
    <property type="entry name" value="FKBP-like"/>
    <property type="match status" value="1"/>
</dbReference>
<gene>
    <name evidence="7" type="ORF">TSOC_000294</name>
</gene>
<evidence type="ECO:0000256" key="3">
    <source>
        <dbReference type="ARBA" id="ARBA00023110"/>
    </source>
</evidence>
<accession>A0A2J8AJP5</accession>